<proteinExistence type="predicted"/>
<dbReference type="RefSeq" id="WP_203366016.1">
    <property type="nucleotide sequence ID" value="NZ_WSFT01000028.1"/>
</dbReference>
<dbReference type="AlphaFoldDB" id="A0A942UT45"/>
<evidence type="ECO:0000313" key="2">
    <source>
        <dbReference type="Proteomes" id="UP000724672"/>
    </source>
</evidence>
<accession>A0A942UT45</accession>
<dbReference type="Proteomes" id="UP000724672">
    <property type="component" value="Unassembled WGS sequence"/>
</dbReference>
<comment type="caution">
    <text evidence="1">The sequence shown here is derived from an EMBL/GenBank/DDBJ whole genome shotgun (WGS) entry which is preliminary data.</text>
</comment>
<sequence>MAKNRHPGYNGVDRNRDFPTDLYKATIFGDLSFYNQVHNFANPYEGKIHFDKRKNEFR</sequence>
<protein>
    <submittedName>
        <fullName evidence="1">Uncharacterized protein</fullName>
    </submittedName>
</protein>
<organism evidence="1 2">
    <name type="scientific">Anaeromonas frigoriresistens</name>
    <dbReference type="NCBI Taxonomy" id="2683708"/>
    <lineage>
        <taxon>Bacteria</taxon>
        <taxon>Bacillati</taxon>
        <taxon>Bacillota</taxon>
        <taxon>Tissierellia</taxon>
        <taxon>Tissierellales</taxon>
        <taxon>Thermohalobacteraceae</taxon>
        <taxon>Anaeromonas</taxon>
    </lineage>
</organism>
<keyword evidence="2" id="KW-1185">Reference proteome</keyword>
<name>A0A942UT45_9FIRM</name>
<gene>
    <name evidence="1" type="ORF">GOQ27_06445</name>
</gene>
<reference evidence="1" key="1">
    <citation type="submission" date="2019-12" db="EMBL/GenBank/DDBJ databases">
        <title>Clostridiaceae gen. nov. sp. nov., isolated from sediment in Xinjiang, China.</title>
        <authorList>
            <person name="Zhang R."/>
        </authorList>
    </citation>
    <scope>NUCLEOTIDE SEQUENCE</scope>
    <source>
        <strain evidence="1">D2Q-11</strain>
    </source>
</reference>
<dbReference type="EMBL" id="WSFT01000028">
    <property type="protein sequence ID" value="MBS4538093.1"/>
    <property type="molecule type" value="Genomic_DNA"/>
</dbReference>
<evidence type="ECO:0000313" key="1">
    <source>
        <dbReference type="EMBL" id="MBS4538093.1"/>
    </source>
</evidence>